<feature type="transmembrane region" description="Helical" evidence="5">
    <location>
        <begin position="251"/>
        <end position="271"/>
    </location>
</feature>
<dbReference type="AlphaFoldDB" id="A0A146FQG1"/>
<proteinExistence type="predicted"/>
<feature type="transmembrane region" description="Helical" evidence="5">
    <location>
        <begin position="217"/>
        <end position="236"/>
    </location>
</feature>
<dbReference type="Proteomes" id="UP000075230">
    <property type="component" value="Unassembled WGS sequence"/>
</dbReference>
<evidence type="ECO:0000256" key="1">
    <source>
        <dbReference type="ARBA" id="ARBA00004141"/>
    </source>
</evidence>
<keyword evidence="4 5" id="KW-0472">Membrane</keyword>
<protein>
    <submittedName>
        <fullName evidence="6">MFS transporter</fullName>
    </submittedName>
</protein>
<evidence type="ECO:0000256" key="5">
    <source>
        <dbReference type="SAM" id="Phobius"/>
    </source>
</evidence>
<dbReference type="GO" id="GO:0022857">
    <property type="term" value="F:transmembrane transporter activity"/>
    <property type="evidence" value="ECO:0007669"/>
    <property type="project" value="InterPro"/>
</dbReference>
<dbReference type="GO" id="GO:0005886">
    <property type="term" value="C:plasma membrane"/>
    <property type="evidence" value="ECO:0007669"/>
    <property type="project" value="TreeGrafter"/>
</dbReference>
<feature type="transmembrane region" description="Helical" evidence="5">
    <location>
        <begin position="132"/>
        <end position="154"/>
    </location>
</feature>
<dbReference type="PANTHER" id="PTHR23502:SF177">
    <property type="entry name" value="MAJOR FACILITATOR SUPERFAMILY (MFS) PROFILE DOMAIN-CONTAINING PROTEIN"/>
    <property type="match status" value="1"/>
</dbReference>
<reference evidence="7" key="2">
    <citation type="submission" date="2016-02" db="EMBL/GenBank/DDBJ databases">
        <title>Genome sequencing of Aspergillus luchuensis NBRC 4314.</title>
        <authorList>
            <person name="Yamada O."/>
        </authorList>
    </citation>
    <scope>NUCLEOTIDE SEQUENCE [LARGE SCALE GENOMIC DNA]</scope>
    <source>
        <strain evidence="7">RIB 2604</strain>
    </source>
</reference>
<dbReference type="InterPro" id="IPR036259">
    <property type="entry name" value="MFS_trans_sf"/>
</dbReference>
<dbReference type="Gene3D" id="1.20.1250.20">
    <property type="entry name" value="MFS general substrate transporter like domains"/>
    <property type="match status" value="1"/>
</dbReference>
<accession>A0A146FQG1</accession>
<evidence type="ECO:0000313" key="6">
    <source>
        <dbReference type="EMBL" id="GAT27231.1"/>
    </source>
</evidence>
<evidence type="ECO:0000256" key="3">
    <source>
        <dbReference type="ARBA" id="ARBA00022989"/>
    </source>
</evidence>
<feature type="transmembrane region" description="Helical" evidence="5">
    <location>
        <begin position="174"/>
        <end position="196"/>
    </location>
</feature>
<gene>
    <name evidence="6" type="ORF">RIB2604_02109190</name>
</gene>
<dbReference type="SUPFAM" id="SSF103473">
    <property type="entry name" value="MFS general substrate transporter"/>
    <property type="match status" value="1"/>
</dbReference>
<name>A0A146FQG1_ASPKA</name>
<dbReference type="Pfam" id="PF07690">
    <property type="entry name" value="MFS_1"/>
    <property type="match status" value="1"/>
</dbReference>
<reference evidence="6 7" key="1">
    <citation type="journal article" date="2016" name="DNA Res.">
        <title>Genome sequence of Aspergillus luchuensis NBRC 4314.</title>
        <authorList>
            <person name="Yamada O."/>
            <person name="Machida M."/>
            <person name="Hosoyama A."/>
            <person name="Goto M."/>
            <person name="Takahashi T."/>
            <person name="Futagami T."/>
            <person name="Yamagata Y."/>
            <person name="Takeuchi M."/>
            <person name="Kobayashi T."/>
            <person name="Koike H."/>
            <person name="Abe K."/>
            <person name="Asai K."/>
            <person name="Arita M."/>
            <person name="Fujita N."/>
            <person name="Fukuda K."/>
            <person name="Higa K."/>
            <person name="Horikawa H."/>
            <person name="Ishikawa T."/>
            <person name="Jinno K."/>
            <person name="Kato Y."/>
            <person name="Kirimura K."/>
            <person name="Mizutani O."/>
            <person name="Nakasone K."/>
            <person name="Sano M."/>
            <person name="Shiraishi Y."/>
            <person name="Tsukahara M."/>
            <person name="Gomi K."/>
        </authorList>
    </citation>
    <scope>NUCLEOTIDE SEQUENCE [LARGE SCALE GENOMIC DNA]</scope>
    <source>
        <strain evidence="6 7">RIB 2604</strain>
    </source>
</reference>
<evidence type="ECO:0000256" key="2">
    <source>
        <dbReference type="ARBA" id="ARBA00022692"/>
    </source>
</evidence>
<comment type="subcellular location">
    <subcellularLocation>
        <location evidence="1">Membrane</location>
        <topology evidence="1">Multi-pass membrane protein</topology>
    </subcellularLocation>
</comment>
<keyword evidence="3 5" id="KW-1133">Transmembrane helix</keyword>
<evidence type="ECO:0000256" key="4">
    <source>
        <dbReference type="ARBA" id="ARBA00023136"/>
    </source>
</evidence>
<sequence length="346" mass="38519">MSGAMEMHPSQTPAKEDVDFVESTEAGIPSTYADIVSSELSKAHRDYLMERHGTLELDPIPSMDPADPYNWPSWKINGVQFILYLFLGPETRYIGGDHNPEQPAWVREYAQLRRIDPTPLSFKEFFRPLGMVTHPCIAIPTAAYAMVFCLGNVMTTVEIPSLLQTKFDLNAEQLGLQFLGPIIGSLLGEQLGGVLSDRWMNLRAKKIHRKPEPEYRLWLSYIGFILCIVGLIVFLVCTQESTEGHWNVKPVVGIAICAGGNQIVTTVLVTYAVDCYHKEAGSVGVYITFVRQIWGFLGPFWFPSMFESVGVAPSAGICAALVAGVSIIPTMIVHWQGRSWRPPIEE</sequence>
<dbReference type="InterPro" id="IPR011701">
    <property type="entry name" value="MFS"/>
</dbReference>
<comment type="caution">
    <text evidence="6">The sequence shown here is derived from an EMBL/GenBank/DDBJ whole genome shotgun (WGS) entry which is preliminary data.</text>
</comment>
<evidence type="ECO:0000313" key="7">
    <source>
        <dbReference type="Proteomes" id="UP000075230"/>
    </source>
</evidence>
<feature type="transmembrane region" description="Helical" evidence="5">
    <location>
        <begin position="314"/>
        <end position="335"/>
    </location>
</feature>
<feature type="transmembrane region" description="Helical" evidence="5">
    <location>
        <begin position="283"/>
        <end position="302"/>
    </location>
</feature>
<organism evidence="6 7">
    <name type="scientific">Aspergillus kawachii</name>
    <name type="common">White koji mold</name>
    <name type="synonym">Aspergillus awamori var. kawachi</name>
    <dbReference type="NCBI Taxonomy" id="1069201"/>
    <lineage>
        <taxon>Eukaryota</taxon>
        <taxon>Fungi</taxon>
        <taxon>Dikarya</taxon>
        <taxon>Ascomycota</taxon>
        <taxon>Pezizomycotina</taxon>
        <taxon>Eurotiomycetes</taxon>
        <taxon>Eurotiomycetidae</taxon>
        <taxon>Eurotiales</taxon>
        <taxon>Aspergillaceae</taxon>
        <taxon>Aspergillus</taxon>
        <taxon>Aspergillus subgen. Circumdati</taxon>
    </lineage>
</organism>
<keyword evidence="2 5" id="KW-0812">Transmembrane</keyword>
<dbReference type="EMBL" id="BCWF01000021">
    <property type="protein sequence ID" value="GAT27231.1"/>
    <property type="molecule type" value="Genomic_DNA"/>
</dbReference>
<dbReference type="PANTHER" id="PTHR23502">
    <property type="entry name" value="MAJOR FACILITATOR SUPERFAMILY"/>
    <property type="match status" value="1"/>
</dbReference>
<dbReference type="VEuPathDB" id="FungiDB:ASPFODRAFT_177389"/>